<proteinExistence type="predicted"/>
<gene>
    <name evidence="1" type="ORF">ElyMa_001935500</name>
</gene>
<name>A0AAV4EUV2_9GAST</name>
<evidence type="ECO:0000313" key="1">
    <source>
        <dbReference type="EMBL" id="GFR64942.1"/>
    </source>
</evidence>
<dbReference type="Proteomes" id="UP000762676">
    <property type="component" value="Unassembled WGS sequence"/>
</dbReference>
<comment type="caution">
    <text evidence="1">The sequence shown here is derived from an EMBL/GenBank/DDBJ whole genome shotgun (WGS) entry which is preliminary data.</text>
</comment>
<reference evidence="1 2" key="1">
    <citation type="journal article" date="2021" name="Elife">
        <title>Chloroplast acquisition without the gene transfer in kleptoplastic sea slugs, Plakobranchus ocellatus.</title>
        <authorList>
            <person name="Maeda T."/>
            <person name="Takahashi S."/>
            <person name="Yoshida T."/>
            <person name="Shimamura S."/>
            <person name="Takaki Y."/>
            <person name="Nagai Y."/>
            <person name="Toyoda A."/>
            <person name="Suzuki Y."/>
            <person name="Arimoto A."/>
            <person name="Ishii H."/>
            <person name="Satoh N."/>
            <person name="Nishiyama T."/>
            <person name="Hasebe M."/>
            <person name="Maruyama T."/>
            <person name="Minagawa J."/>
            <person name="Obokata J."/>
            <person name="Shigenobu S."/>
        </authorList>
    </citation>
    <scope>NUCLEOTIDE SEQUENCE [LARGE SCALE GENOMIC DNA]</scope>
</reference>
<protein>
    <recommendedName>
        <fullName evidence="3">Secreted protein</fullName>
    </recommendedName>
</protein>
<accession>A0AAV4EUV2</accession>
<evidence type="ECO:0008006" key="3">
    <source>
        <dbReference type="Google" id="ProtNLM"/>
    </source>
</evidence>
<dbReference type="EMBL" id="BMAT01003922">
    <property type="protein sequence ID" value="GFR64942.1"/>
    <property type="molecule type" value="Genomic_DNA"/>
</dbReference>
<keyword evidence="2" id="KW-1185">Reference proteome</keyword>
<dbReference type="AlphaFoldDB" id="A0AAV4EUV2"/>
<organism evidence="1 2">
    <name type="scientific">Elysia marginata</name>
    <dbReference type="NCBI Taxonomy" id="1093978"/>
    <lineage>
        <taxon>Eukaryota</taxon>
        <taxon>Metazoa</taxon>
        <taxon>Spiralia</taxon>
        <taxon>Lophotrochozoa</taxon>
        <taxon>Mollusca</taxon>
        <taxon>Gastropoda</taxon>
        <taxon>Heterobranchia</taxon>
        <taxon>Euthyneura</taxon>
        <taxon>Panpulmonata</taxon>
        <taxon>Sacoglossa</taxon>
        <taxon>Placobranchoidea</taxon>
        <taxon>Plakobranchidae</taxon>
        <taxon>Elysia</taxon>
    </lineage>
</organism>
<evidence type="ECO:0000313" key="2">
    <source>
        <dbReference type="Proteomes" id="UP000762676"/>
    </source>
</evidence>
<sequence length="77" mass="9870">MVMMMRRVMVMMMRRVMVMIMMMRRRVMVMMMMMRRIVMMMRRRMCPFRRCEGRSDCCDRNRNCWFYIPRIVRGYCL</sequence>